<dbReference type="PANTHER" id="PTHR10763">
    <property type="entry name" value="CELL DIVISION CONTROL PROTEIN 6-RELATED"/>
    <property type="match status" value="1"/>
</dbReference>
<dbReference type="AlphaFoldDB" id="A0A6G1D0V9"/>
<proteinExistence type="predicted"/>
<sequence>MRVLEFCKACVEQERAGSLYACGCPGTGKTPSMNKVKESVARWADDMGMETPDALSINCTSLANTNEIFSKESKNVQYAAGKEKQTMESKECLDKVAKTVAESELDVLEPGGHGDWHGEACSTWRKTWGPSANGGEGGGAHTKAECAAWRDSEVLA</sequence>
<dbReference type="GO" id="GO:0033314">
    <property type="term" value="P:mitotic DNA replication checkpoint signaling"/>
    <property type="evidence" value="ECO:0007669"/>
    <property type="project" value="TreeGrafter"/>
</dbReference>
<dbReference type="GO" id="GO:0006270">
    <property type="term" value="P:DNA replication initiation"/>
    <property type="evidence" value="ECO:0007669"/>
    <property type="project" value="TreeGrafter"/>
</dbReference>
<dbReference type="GO" id="GO:0003688">
    <property type="term" value="F:DNA replication origin binding"/>
    <property type="evidence" value="ECO:0007669"/>
    <property type="project" value="TreeGrafter"/>
</dbReference>
<dbReference type="Gene3D" id="3.40.50.300">
    <property type="entry name" value="P-loop containing nucleotide triphosphate hydrolases"/>
    <property type="match status" value="1"/>
</dbReference>
<protein>
    <submittedName>
        <fullName evidence="1">Uncharacterized protein</fullName>
    </submittedName>
</protein>
<evidence type="ECO:0000313" key="2">
    <source>
        <dbReference type="Proteomes" id="UP000479710"/>
    </source>
</evidence>
<dbReference type="OrthoDB" id="1926878at2759"/>
<dbReference type="PANTHER" id="PTHR10763:SF26">
    <property type="entry name" value="CELL DIVISION CONTROL PROTEIN 6 HOMOLOG"/>
    <property type="match status" value="1"/>
</dbReference>
<comment type="caution">
    <text evidence="1">The sequence shown here is derived from an EMBL/GenBank/DDBJ whole genome shotgun (WGS) entry which is preliminary data.</text>
</comment>
<dbReference type="Proteomes" id="UP000479710">
    <property type="component" value="Unassembled WGS sequence"/>
</dbReference>
<accession>A0A6G1D0V9</accession>
<gene>
    <name evidence="1" type="ORF">E2562_009700</name>
</gene>
<dbReference type="GO" id="GO:0005634">
    <property type="term" value="C:nucleus"/>
    <property type="evidence" value="ECO:0007669"/>
    <property type="project" value="TreeGrafter"/>
</dbReference>
<reference evidence="1 2" key="1">
    <citation type="submission" date="2019-11" db="EMBL/GenBank/DDBJ databases">
        <title>Whole genome sequence of Oryza granulata.</title>
        <authorList>
            <person name="Li W."/>
        </authorList>
    </citation>
    <scope>NUCLEOTIDE SEQUENCE [LARGE SCALE GENOMIC DNA]</scope>
    <source>
        <strain evidence="2">cv. Menghai</strain>
        <tissue evidence="1">Leaf</tissue>
    </source>
</reference>
<name>A0A6G1D0V9_9ORYZ</name>
<evidence type="ECO:0000313" key="1">
    <source>
        <dbReference type="EMBL" id="KAF0906338.1"/>
    </source>
</evidence>
<keyword evidence="2" id="KW-1185">Reference proteome</keyword>
<organism evidence="1 2">
    <name type="scientific">Oryza meyeriana var. granulata</name>
    <dbReference type="NCBI Taxonomy" id="110450"/>
    <lineage>
        <taxon>Eukaryota</taxon>
        <taxon>Viridiplantae</taxon>
        <taxon>Streptophyta</taxon>
        <taxon>Embryophyta</taxon>
        <taxon>Tracheophyta</taxon>
        <taxon>Spermatophyta</taxon>
        <taxon>Magnoliopsida</taxon>
        <taxon>Liliopsida</taxon>
        <taxon>Poales</taxon>
        <taxon>Poaceae</taxon>
        <taxon>BOP clade</taxon>
        <taxon>Oryzoideae</taxon>
        <taxon>Oryzeae</taxon>
        <taxon>Oryzinae</taxon>
        <taxon>Oryza</taxon>
        <taxon>Oryza meyeriana</taxon>
    </lineage>
</organism>
<dbReference type="InterPro" id="IPR027417">
    <property type="entry name" value="P-loop_NTPase"/>
</dbReference>
<dbReference type="InterPro" id="IPR050311">
    <property type="entry name" value="ORC1/CDC6"/>
</dbReference>
<dbReference type="EMBL" id="SPHZ02000007">
    <property type="protein sequence ID" value="KAF0906338.1"/>
    <property type="molecule type" value="Genomic_DNA"/>
</dbReference>